<evidence type="ECO:0000256" key="2">
    <source>
        <dbReference type="ARBA" id="ARBA00022692"/>
    </source>
</evidence>
<dbReference type="InterPro" id="IPR008217">
    <property type="entry name" value="Ccc1_fam"/>
</dbReference>
<comment type="caution">
    <text evidence="6">The sequence shown here is derived from an EMBL/GenBank/DDBJ whole genome shotgun (WGS) entry which is preliminary data.</text>
</comment>
<keyword evidence="4 5" id="KW-0472">Membrane</keyword>
<accession>A0A8T4KY98</accession>
<dbReference type="GO" id="GO:0030026">
    <property type="term" value="P:intracellular manganese ion homeostasis"/>
    <property type="evidence" value="ECO:0007669"/>
    <property type="project" value="InterPro"/>
</dbReference>
<evidence type="ECO:0000256" key="3">
    <source>
        <dbReference type="ARBA" id="ARBA00022989"/>
    </source>
</evidence>
<protein>
    <submittedName>
        <fullName evidence="6">VIT1/CCC1 transporter family protein</fullName>
    </submittedName>
</protein>
<sequence>MLTNRVQKARLAYSKRSLEETKKAHSHKAFDEEQAQEGHGDYVGDMVYGALDGIVTTFAVVAGAAGAGLSAGIIIILGFANLLADGLSMAAGNYLSMKSEQDYFKREREREAWEVENYPEGEVEEIRQIYRRKGFSGQTLEQLVGLITSKKSVWVDTMMVEELGMIPAQKSPLKAGAYTYFAFLIAGFVPLMVFVVSFFYPIENSLAFPIALALTFITIFAVGSLRSLVIAKNWFEAGIEMLLIGGLTAIISFGIGVFLSGLVPI</sequence>
<proteinExistence type="predicted"/>
<feature type="transmembrane region" description="Helical" evidence="5">
    <location>
        <begin position="177"/>
        <end position="200"/>
    </location>
</feature>
<dbReference type="AlphaFoldDB" id="A0A8T4KY98"/>
<evidence type="ECO:0000256" key="4">
    <source>
        <dbReference type="ARBA" id="ARBA00023136"/>
    </source>
</evidence>
<feature type="transmembrane region" description="Helical" evidence="5">
    <location>
        <begin position="241"/>
        <end position="263"/>
    </location>
</feature>
<feature type="transmembrane region" description="Helical" evidence="5">
    <location>
        <begin position="54"/>
        <end position="80"/>
    </location>
</feature>
<reference evidence="6" key="2">
    <citation type="submission" date="2021-05" db="EMBL/GenBank/DDBJ databases">
        <title>Protein family content uncovers lineage relationships and bacterial pathway maintenance mechanisms in DPANN archaea.</title>
        <authorList>
            <person name="Castelle C.J."/>
            <person name="Meheust R."/>
            <person name="Jaffe A.L."/>
            <person name="Seitz K."/>
            <person name="Gong X."/>
            <person name="Baker B.J."/>
            <person name="Banfield J.F."/>
        </authorList>
    </citation>
    <scope>NUCLEOTIDE SEQUENCE</scope>
    <source>
        <strain evidence="6">RIFCSPHIGHO2_01_FULL_GW2011_AR10_43_9</strain>
    </source>
</reference>
<evidence type="ECO:0000313" key="7">
    <source>
        <dbReference type="Proteomes" id="UP000683213"/>
    </source>
</evidence>
<evidence type="ECO:0000256" key="5">
    <source>
        <dbReference type="SAM" id="Phobius"/>
    </source>
</evidence>
<dbReference type="Proteomes" id="UP000683213">
    <property type="component" value="Unassembled WGS sequence"/>
</dbReference>
<dbReference type="EMBL" id="JAGVWF010000019">
    <property type="protein sequence ID" value="MBS3059054.1"/>
    <property type="molecule type" value="Genomic_DNA"/>
</dbReference>
<name>A0A8T4KY98_9ARCH</name>
<keyword evidence="3 5" id="KW-1133">Transmembrane helix</keyword>
<reference evidence="6" key="1">
    <citation type="submission" date="2021-03" db="EMBL/GenBank/DDBJ databases">
        <authorList>
            <person name="Jaffe A."/>
        </authorList>
    </citation>
    <scope>NUCLEOTIDE SEQUENCE</scope>
    <source>
        <strain evidence="6">RIFCSPHIGHO2_01_FULL_GW2011_AR10_43_9</strain>
    </source>
</reference>
<dbReference type="GO" id="GO:0005384">
    <property type="term" value="F:manganese ion transmembrane transporter activity"/>
    <property type="evidence" value="ECO:0007669"/>
    <property type="project" value="InterPro"/>
</dbReference>
<organism evidence="6 7">
    <name type="scientific">Candidatus Iainarchaeum sp</name>
    <dbReference type="NCBI Taxonomy" id="3101447"/>
    <lineage>
        <taxon>Archaea</taxon>
        <taxon>Candidatus Iainarchaeota</taxon>
        <taxon>Candidatus Iainarchaeia</taxon>
        <taxon>Candidatus Iainarchaeales</taxon>
        <taxon>Candidatus Iainarchaeaceae</taxon>
        <taxon>Candidatus Iainarchaeum</taxon>
    </lineage>
</organism>
<comment type="subcellular location">
    <subcellularLocation>
        <location evidence="1">Endomembrane system</location>
        <topology evidence="1">Multi-pass membrane protein</topology>
    </subcellularLocation>
</comment>
<feature type="transmembrane region" description="Helical" evidence="5">
    <location>
        <begin position="206"/>
        <end position="229"/>
    </location>
</feature>
<evidence type="ECO:0000256" key="1">
    <source>
        <dbReference type="ARBA" id="ARBA00004127"/>
    </source>
</evidence>
<dbReference type="PANTHER" id="PTHR31851">
    <property type="entry name" value="FE(2+)/MN(2+) TRANSPORTER PCL1"/>
    <property type="match status" value="1"/>
</dbReference>
<gene>
    <name evidence="6" type="ORF">J4224_01370</name>
</gene>
<evidence type="ECO:0000313" key="6">
    <source>
        <dbReference type="EMBL" id="MBS3059054.1"/>
    </source>
</evidence>
<dbReference type="GO" id="GO:0012505">
    <property type="term" value="C:endomembrane system"/>
    <property type="evidence" value="ECO:0007669"/>
    <property type="project" value="UniProtKB-SubCell"/>
</dbReference>
<dbReference type="Pfam" id="PF01988">
    <property type="entry name" value="VIT1"/>
    <property type="match status" value="1"/>
</dbReference>
<keyword evidence="2 5" id="KW-0812">Transmembrane</keyword>